<dbReference type="EMBL" id="CAJNOT010000164">
    <property type="protein sequence ID" value="CAF0873605.1"/>
    <property type="molecule type" value="Genomic_DNA"/>
</dbReference>
<gene>
    <name evidence="2" type="ORF">ZHD862_LOCUS6010</name>
</gene>
<organism evidence="2 3">
    <name type="scientific">Rotaria sordida</name>
    <dbReference type="NCBI Taxonomy" id="392033"/>
    <lineage>
        <taxon>Eukaryota</taxon>
        <taxon>Metazoa</taxon>
        <taxon>Spiralia</taxon>
        <taxon>Gnathifera</taxon>
        <taxon>Rotifera</taxon>
        <taxon>Eurotatoria</taxon>
        <taxon>Bdelloidea</taxon>
        <taxon>Philodinida</taxon>
        <taxon>Philodinidae</taxon>
        <taxon>Rotaria</taxon>
    </lineage>
</organism>
<keyword evidence="1" id="KW-0732">Signal</keyword>
<evidence type="ECO:0000313" key="2">
    <source>
        <dbReference type="EMBL" id="CAF0873605.1"/>
    </source>
</evidence>
<evidence type="ECO:0000313" key="3">
    <source>
        <dbReference type="Proteomes" id="UP000663864"/>
    </source>
</evidence>
<feature type="chain" id="PRO_5032945963" evidence="1">
    <location>
        <begin position="21"/>
        <end position="144"/>
    </location>
</feature>
<dbReference type="Proteomes" id="UP000663864">
    <property type="component" value="Unassembled WGS sequence"/>
</dbReference>
<protein>
    <submittedName>
        <fullName evidence="2">Uncharacterized protein</fullName>
    </submittedName>
</protein>
<evidence type="ECO:0000256" key="1">
    <source>
        <dbReference type="SAM" id="SignalP"/>
    </source>
</evidence>
<name>A0A813XRC0_9BILA</name>
<feature type="signal peptide" evidence="1">
    <location>
        <begin position="1"/>
        <end position="20"/>
    </location>
</feature>
<dbReference type="AlphaFoldDB" id="A0A813XRC0"/>
<proteinExistence type="predicted"/>
<accession>A0A813XRC0</accession>
<comment type="caution">
    <text evidence="2">The sequence shown here is derived from an EMBL/GenBank/DDBJ whole genome shotgun (WGS) entry which is preliminary data.</text>
</comment>
<reference evidence="2" key="1">
    <citation type="submission" date="2021-02" db="EMBL/GenBank/DDBJ databases">
        <authorList>
            <person name="Nowell W R."/>
        </authorList>
    </citation>
    <scope>NUCLEOTIDE SEQUENCE</scope>
</reference>
<sequence length="144" mass="16312">MYFIPLCLFAIICGHSLVISAPINQNSQETKHQAATAVASHLLKELANEQLASQYSNGDLQQIESDDNEDVIGYIPTIDDLYLIDDNINDEELLSEMNDTDDDLPIDEQELMNYLEKQHQFDEDLSPMINTPIIDDSIMKAEDH</sequence>